<proteinExistence type="predicted"/>
<dbReference type="EMBL" id="JACHNE010000001">
    <property type="protein sequence ID" value="MBB5799612.1"/>
    <property type="molecule type" value="Genomic_DNA"/>
</dbReference>
<dbReference type="Proteomes" id="UP000590647">
    <property type="component" value="Unassembled WGS sequence"/>
</dbReference>
<dbReference type="AlphaFoldDB" id="A0A7W9HCA5"/>
<accession>A0A7W9HCA5</accession>
<reference evidence="1 2" key="1">
    <citation type="submission" date="2020-08" db="EMBL/GenBank/DDBJ databases">
        <title>Sequencing the genomes of 1000 actinobacteria strains.</title>
        <authorList>
            <person name="Klenk H.-P."/>
        </authorList>
    </citation>
    <scope>NUCLEOTIDE SEQUENCE [LARGE SCALE GENOMIC DNA]</scope>
    <source>
        <strain evidence="1 2">DSM 40084</strain>
    </source>
</reference>
<sequence>MRIVFLTGAAVSLVAFVLAAWRVPDLTLSDE</sequence>
<evidence type="ECO:0000313" key="1">
    <source>
        <dbReference type="EMBL" id="MBB5799612.1"/>
    </source>
</evidence>
<protein>
    <submittedName>
        <fullName evidence="1">Uncharacterized protein</fullName>
    </submittedName>
</protein>
<evidence type="ECO:0000313" key="2">
    <source>
        <dbReference type="Proteomes" id="UP000590647"/>
    </source>
</evidence>
<keyword evidence="2" id="KW-1185">Reference proteome</keyword>
<organism evidence="1 2">
    <name type="scientific">Streptomyces caelestis</name>
    <dbReference type="NCBI Taxonomy" id="36816"/>
    <lineage>
        <taxon>Bacteria</taxon>
        <taxon>Bacillati</taxon>
        <taxon>Actinomycetota</taxon>
        <taxon>Actinomycetes</taxon>
        <taxon>Kitasatosporales</taxon>
        <taxon>Streptomycetaceae</taxon>
        <taxon>Streptomyces</taxon>
    </lineage>
</organism>
<comment type="caution">
    <text evidence="1">The sequence shown here is derived from an EMBL/GenBank/DDBJ whole genome shotgun (WGS) entry which is preliminary data.</text>
</comment>
<name>A0A7W9HCA5_9ACTN</name>
<gene>
    <name evidence="1" type="ORF">HDA41_007576</name>
</gene>